<name>A0A4Z2FA31_9TELE</name>
<proteinExistence type="predicted"/>
<sequence>MAPTRPPAFTVTLITRGRGGAEVGGAAAARGGSLEEEEAFMLPTCEGRAACVRSDLESAASGERGAGAGLTPPASGRLT</sequence>
<dbReference type="AlphaFoldDB" id="A0A4Z2FA31"/>
<keyword evidence="3" id="KW-1185">Reference proteome</keyword>
<organism evidence="2 3">
    <name type="scientific">Liparis tanakae</name>
    <name type="common">Tanaka's snailfish</name>
    <dbReference type="NCBI Taxonomy" id="230148"/>
    <lineage>
        <taxon>Eukaryota</taxon>
        <taxon>Metazoa</taxon>
        <taxon>Chordata</taxon>
        <taxon>Craniata</taxon>
        <taxon>Vertebrata</taxon>
        <taxon>Euteleostomi</taxon>
        <taxon>Actinopterygii</taxon>
        <taxon>Neopterygii</taxon>
        <taxon>Teleostei</taxon>
        <taxon>Neoteleostei</taxon>
        <taxon>Acanthomorphata</taxon>
        <taxon>Eupercaria</taxon>
        <taxon>Perciformes</taxon>
        <taxon>Cottioidei</taxon>
        <taxon>Cottales</taxon>
        <taxon>Liparidae</taxon>
        <taxon>Liparis</taxon>
    </lineage>
</organism>
<accession>A0A4Z2FA31</accession>
<evidence type="ECO:0000313" key="3">
    <source>
        <dbReference type="Proteomes" id="UP000314294"/>
    </source>
</evidence>
<gene>
    <name evidence="2" type="ORF">EYF80_052211</name>
</gene>
<comment type="caution">
    <text evidence="2">The sequence shown here is derived from an EMBL/GenBank/DDBJ whole genome shotgun (WGS) entry which is preliminary data.</text>
</comment>
<dbReference type="EMBL" id="SRLO01001463">
    <property type="protein sequence ID" value="TNN37633.1"/>
    <property type="molecule type" value="Genomic_DNA"/>
</dbReference>
<dbReference type="Proteomes" id="UP000314294">
    <property type="component" value="Unassembled WGS sequence"/>
</dbReference>
<protein>
    <submittedName>
        <fullName evidence="2">Uncharacterized protein</fullName>
    </submittedName>
</protein>
<evidence type="ECO:0000313" key="2">
    <source>
        <dbReference type="EMBL" id="TNN37633.1"/>
    </source>
</evidence>
<evidence type="ECO:0000256" key="1">
    <source>
        <dbReference type="SAM" id="MobiDB-lite"/>
    </source>
</evidence>
<reference evidence="2 3" key="1">
    <citation type="submission" date="2019-03" db="EMBL/GenBank/DDBJ databases">
        <title>First draft genome of Liparis tanakae, snailfish: a comprehensive survey of snailfish specific genes.</title>
        <authorList>
            <person name="Kim W."/>
            <person name="Song I."/>
            <person name="Jeong J.-H."/>
            <person name="Kim D."/>
            <person name="Kim S."/>
            <person name="Ryu S."/>
            <person name="Song J.Y."/>
            <person name="Lee S.K."/>
        </authorList>
    </citation>
    <scope>NUCLEOTIDE SEQUENCE [LARGE SCALE GENOMIC DNA]</scope>
    <source>
        <tissue evidence="2">Muscle</tissue>
    </source>
</reference>
<feature type="region of interest" description="Disordered" evidence="1">
    <location>
        <begin position="57"/>
        <end position="79"/>
    </location>
</feature>